<accession>A0A445MDA0</accession>
<protein>
    <submittedName>
        <fullName evidence="4">Uncharacterized protein</fullName>
    </submittedName>
</protein>
<dbReference type="InterPro" id="IPR001680">
    <property type="entry name" value="WD40_rpt"/>
</dbReference>
<feature type="compositionally biased region" description="Basic and acidic residues" evidence="3">
    <location>
        <begin position="136"/>
        <end position="146"/>
    </location>
</feature>
<dbReference type="AlphaFoldDB" id="A0A445MDA0"/>
<dbReference type="SMART" id="SM00320">
    <property type="entry name" value="WD40"/>
    <property type="match status" value="1"/>
</dbReference>
<dbReference type="InterPro" id="IPR015943">
    <property type="entry name" value="WD40/YVTN_repeat-like_dom_sf"/>
</dbReference>
<feature type="compositionally biased region" description="Basic residues" evidence="3">
    <location>
        <begin position="147"/>
        <end position="157"/>
    </location>
</feature>
<dbReference type="Proteomes" id="UP000290560">
    <property type="component" value="Unassembled WGS sequence"/>
</dbReference>
<dbReference type="Gene3D" id="2.130.10.10">
    <property type="entry name" value="YVTN repeat-like/Quinoprotein amine dehydrogenase"/>
    <property type="match status" value="1"/>
</dbReference>
<evidence type="ECO:0000256" key="3">
    <source>
        <dbReference type="SAM" id="MobiDB-lite"/>
    </source>
</evidence>
<gene>
    <name evidence="4" type="ORF">BHM03_00011161</name>
</gene>
<evidence type="ECO:0000256" key="2">
    <source>
        <dbReference type="ARBA" id="ARBA00022737"/>
    </source>
</evidence>
<evidence type="ECO:0000313" key="4">
    <source>
        <dbReference type="EMBL" id="RZR72203.1"/>
    </source>
</evidence>
<keyword evidence="1" id="KW-0853">WD repeat</keyword>
<dbReference type="SUPFAM" id="SSF50978">
    <property type="entry name" value="WD40 repeat-like"/>
    <property type="match status" value="1"/>
</dbReference>
<dbReference type="EMBL" id="KV875644">
    <property type="protein sequence ID" value="RZR72203.1"/>
    <property type="molecule type" value="Genomic_DNA"/>
</dbReference>
<evidence type="ECO:0000256" key="1">
    <source>
        <dbReference type="ARBA" id="ARBA00022574"/>
    </source>
</evidence>
<dbReference type="Pfam" id="PF00400">
    <property type="entry name" value="WD40"/>
    <property type="match status" value="1"/>
</dbReference>
<dbReference type="InterPro" id="IPR050459">
    <property type="entry name" value="WD_repeat_RBAP46/RBAP48/MSI1"/>
</dbReference>
<dbReference type="PANTHER" id="PTHR22850">
    <property type="entry name" value="WD40 REPEAT FAMILY"/>
    <property type="match status" value="1"/>
</dbReference>
<dbReference type="InterPro" id="IPR036322">
    <property type="entry name" value="WD40_repeat_dom_sf"/>
</dbReference>
<name>A0A445MDA0_ENSVE</name>
<reference evidence="4" key="1">
    <citation type="journal article" date="2018" name="Data Brief">
        <title>Genome sequence data from 17 accessions of Ensete ventricosum, a staple food crop for millions in Ethiopia.</title>
        <authorList>
            <person name="Yemataw Z."/>
            <person name="Muzemil S."/>
            <person name="Ambachew D."/>
            <person name="Tripathi L."/>
            <person name="Tesfaye K."/>
            <person name="Chala A."/>
            <person name="Farbos A."/>
            <person name="O'Neill P."/>
            <person name="Moore K."/>
            <person name="Grant M."/>
            <person name="Studholme D.J."/>
        </authorList>
    </citation>
    <scope>NUCLEOTIDE SEQUENCE [LARGE SCALE GENOMIC DNA]</scope>
    <source>
        <tissue evidence="4">Leaf</tissue>
    </source>
</reference>
<proteinExistence type="predicted"/>
<feature type="region of interest" description="Disordered" evidence="3">
    <location>
        <begin position="136"/>
        <end position="157"/>
    </location>
</feature>
<organism evidence="4">
    <name type="scientific">Ensete ventricosum</name>
    <name type="common">Abyssinian banana</name>
    <name type="synonym">Musa ensete</name>
    <dbReference type="NCBI Taxonomy" id="4639"/>
    <lineage>
        <taxon>Eukaryota</taxon>
        <taxon>Viridiplantae</taxon>
        <taxon>Streptophyta</taxon>
        <taxon>Embryophyta</taxon>
        <taxon>Tracheophyta</taxon>
        <taxon>Spermatophyta</taxon>
        <taxon>Magnoliopsida</taxon>
        <taxon>Liliopsida</taxon>
        <taxon>Zingiberales</taxon>
        <taxon>Musaceae</taxon>
        <taxon>Ensete</taxon>
    </lineage>
</organism>
<keyword evidence="2" id="KW-0677">Repeat</keyword>
<sequence length="157" mass="17929">MFLPHYHPKAIVRCQSLLGGNGRFPLLVVDFGRYQPSEGERRSGRRKTWSSALLFARVICRSRLRVISSPCAGRRNVSPHREKERGDVNCLAFNPFNEWVVATGSADKTVKLFDLRKLENAVYTLDCHKQFKHGYHDGVEGEEKPTSKKKPKVFRGT</sequence>